<dbReference type="PROSITE" id="PS50600">
    <property type="entry name" value="ULP_PROTEASE"/>
    <property type="match status" value="1"/>
</dbReference>
<keyword evidence="2" id="KW-0645">Protease</keyword>
<accession>A0ABY9CIB9</accession>
<organism evidence="7 8">
    <name type="scientific">Vitis vinifera</name>
    <name type="common">Grape</name>
    <dbReference type="NCBI Taxonomy" id="29760"/>
    <lineage>
        <taxon>Eukaryota</taxon>
        <taxon>Viridiplantae</taxon>
        <taxon>Streptophyta</taxon>
        <taxon>Embryophyta</taxon>
        <taxon>Tracheophyta</taxon>
        <taxon>Spermatophyta</taxon>
        <taxon>Magnoliopsida</taxon>
        <taxon>eudicotyledons</taxon>
        <taxon>Gunneridae</taxon>
        <taxon>Pentapetalae</taxon>
        <taxon>rosids</taxon>
        <taxon>Vitales</taxon>
        <taxon>Vitaceae</taxon>
        <taxon>Viteae</taxon>
        <taxon>Vitis</taxon>
    </lineage>
</organism>
<dbReference type="Gene3D" id="3.40.395.10">
    <property type="entry name" value="Adenoviral Proteinase, Chain A"/>
    <property type="match status" value="1"/>
</dbReference>
<reference evidence="7 8" key="1">
    <citation type="journal article" date="2023" name="Hortic Res">
        <title>The complete reference genome for grapevine (Vitis vinifera L.) genetics and breeding.</title>
        <authorList>
            <person name="Shi X."/>
            <person name="Cao S."/>
            <person name="Wang X."/>
            <person name="Huang S."/>
            <person name="Wang Y."/>
            <person name="Liu Z."/>
            <person name="Liu W."/>
            <person name="Leng X."/>
            <person name="Peng Y."/>
            <person name="Wang N."/>
            <person name="Wang Y."/>
            <person name="Ma Z."/>
            <person name="Xu X."/>
            <person name="Zhang F."/>
            <person name="Xue H."/>
            <person name="Zhong H."/>
            <person name="Wang Y."/>
            <person name="Zhang K."/>
            <person name="Velt A."/>
            <person name="Avia K."/>
            <person name="Holtgrawe D."/>
            <person name="Grimplet J."/>
            <person name="Matus J.T."/>
            <person name="Ware D."/>
            <person name="Wu X."/>
            <person name="Wang H."/>
            <person name="Liu C."/>
            <person name="Fang Y."/>
            <person name="Rustenholz C."/>
            <person name="Cheng Z."/>
            <person name="Xiao H."/>
            <person name="Zhou Y."/>
        </authorList>
    </citation>
    <scope>NUCLEOTIDE SEQUENCE [LARGE SCALE GENOMIC DNA]</scope>
    <source>
        <strain evidence="8">cv. Pinot noir / PN40024</strain>
        <tissue evidence="7">Leaf</tissue>
    </source>
</reference>
<dbReference type="EMBL" id="CP126656">
    <property type="protein sequence ID" value="WJZ94890.1"/>
    <property type="molecule type" value="Genomic_DNA"/>
</dbReference>
<name>A0ABY9CIB9_VITVI</name>
<evidence type="ECO:0000313" key="7">
    <source>
        <dbReference type="EMBL" id="WJZ94890.1"/>
    </source>
</evidence>
<keyword evidence="3" id="KW-0378">Hydrolase</keyword>
<dbReference type="PANTHER" id="PTHR12606:SF136">
    <property type="entry name" value="ULP1 PROTEASE FAMILY PROTEIN"/>
    <property type="match status" value="1"/>
</dbReference>
<evidence type="ECO:0000256" key="5">
    <source>
        <dbReference type="SAM" id="MobiDB-lite"/>
    </source>
</evidence>
<evidence type="ECO:0000313" key="8">
    <source>
        <dbReference type="Proteomes" id="UP001227230"/>
    </source>
</evidence>
<keyword evidence="8" id="KW-1185">Reference proteome</keyword>
<dbReference type="InterPro" id="IPR038765">
    <property type="entry name" value="Papain-like_cys_pep_sf"/>
</dbReference>
<dbReference type="InterPro" id="IPR003653">
    <property type="entry name" value="Peptidase_C48_C"/>
</dbReference>
<sequence>MCGLMHKLGARRHSGVNSDVAGHSGYAPANTSTADDHAFPGEEDMAWHGADHVIYTLDRVVAPDYELQPSVPINPVSDGEEQLEGDVVPTNRNVFLPILIKNHWTLYLYDLSNKRIQLLDSHPSRKKTTLSGIQQNLAKVVLWLAAHKKEVSPYELRTFNFLTPDVPLQPNEHDCGVFVMKFMELWSMGEFSKSIDVVEDYGEFVVFTTEYTPIACPEGLMGIVICDETV</sequence>
<protein>
    <recommendedName>
        <fullName evidence="6">Ubiquitin-like protease family profile domain-containing protein</fullName>
    </recommendedName>
</protein>
<evidence type="ECO:0000256" key="3">
    <source>
        <dbReference type="ARBA" id="ARBA00022801"/>
    </source>
</evidence>
<dbReference type="PANTHER" id="PTHR12606">
    <property type="entry name" value="SENTRIN/SUMO-SPECIFIC PROTEASE"/>
    <property type="match status" value="1"/>
</dbReference>
<keyword evidence="4" id="KW-0788">Thiol protease</keyword>
<feature type="domain" description="Ubiquitin-like protease family profile" evidence="6">
    <location>
        <begin position="1"/>
        <end position="186"/>
    </location>
</feature>
<evidence type="ECO:0000256" key="1">
    <source>
        <dbReference type="ARBA" id="ARBA00005234"/>
    </source>
</evidence>
<dbReference type="Proteomes" id="UP001227230">
    <property type="component" value="Chromosome 9"/>
</dbReference>
<evidence type="ECO:0000256" key="2">
    <source>
        <dbReference type="ARBA" id="ARBA00022670"/>
    </source>
</evidence>
<proteinExistence type="inferred from homology"/>
<gene>
    <name evidence="7" type="ORF">VitviT2T_013710</name>
</gene>
<feature type="region of interest" description="Disordered" evidence="5">
    <location>
        <begin position="15"/>
        <end position="37"/>
    </location>
</feature>
<dbReference type="SUPFAM" id="SSF54001">
    <property type="entry name" value="Cysteine proteinases"/>
    <property type="match status" value="1"/>
</dbReference>
<evidence type="ECO:0000256" key="4">
    <source>
        <dbReference type="ARBA" id="ARBA00022807"/>
    </source>
</evidence>
<dbReference type="Pfam" id="PF02902">
    <property type="entry name" value="Peptidase_C48"/>
    <property type="match status" value="1"/>
</dbReference>
<evidence type="ECO:0000259" key="6">
    <source>
        <dbReference type="PROSITE" id="PS50600"/>
    </source>
</evidence>
<comment type="similarity">
    <text evidence="1">Belongs to the peptidase C48 family.</text>
</comment>